<dbReference type="EMBL" id="JAULSX010000005">
    <property type="protein sequence ID" value="KAK3490867.1"/>
    <property type="molecule type" value="Genomic_DNA"/>
</dbReference>
<dbReference type="RefSeq" id="XP_062692050.1">
    <property type="nucleotide sequence ID" value="XM_062832927.1"/>
</dbReference>
<organism evidence="2 3">
    <name type="scientific">Neurospora hispaniola</name>
    <dbReference type="NCBI Taxonomy" id="588809"/>
    <lineage>
        <taxon>Eukaryota</taxon>
        <taxon>Fungi</taxon>
        <taxon>Dikarya</taxon>
        <taxon>Ascomycota</taxon>
        <taxon>Pezizomycotina</taxon>
        <taxon>Sordariomycetes</taxon>
        <taxon>Sordariomycetidae</taxon>
        <taxon>Sordariales</taxon>
        <taxon>Sordariaceae</taxon>
        <taxon>Neurospora</taxon>
    </lineage>
</organism>
<evidence type="ECO:0000313" key="2">
    <source>
        <dbReference type="EMBL" id="KAK3490867.1"/>
    </source>
</evidence>
<sequence>MNFEKLLKETCKRVTTSRNQVSAPCCVHTGKYFRATFPETPPSKPLQVSGPEHAPDLGAEIPGSSDLTPRKEGRMETIHTSKHHLTSVFLYLALLLPSSPFRSFPLRPAVYAHFSPTEREGVWMQDTGKCFNQDNSKLGSIKWLFPIGSAASYCPSLLGRFHGEGGMLQFYPVRLDSATSTPLLLQEMMLICRSPLEAFVRDQSTRSRGVIGSRYGGFH</sequence>
<reference evidence="2 3" key="1">
    <citation type="journal article" date="2023" name="Mol. Phylogenet. Evol.">
        <title>Genome-scale phylogeny and comparative genomics of the fungal order Sordariales.</title>
        <authorList>
            <person name="Hensen N."/>
            <person name="Bonometti L."/>
            <person name="Westerberg I."/>
            <person name="Brannstrom I.O."/>
            <person name="Guillou S."/>
            <person name="Cros-Aarteil S."/>
            <person name="Calhoun S."/>
            <person name="Haridas S."/>
            <person name="Kuo A."/>
            <person name="Mondo S."/>
            <person name="Pangilinan J."/>
            <person name="Riley R."/>
            <person name="LaButti K."/>
            <person name="Andreopoulos B."/>
            <person name="Lipzen A."/>
            <person name="Chen C."/>
            <person name="Yan M."/>
            <person name="Daum C."/>
            <person name="Ng V."/>
            <person name="Clum A."/>
            <person name="Steindorff A."/>
            <person name="Ohm R.A."/>
            <person name="Martin F."/>
            <person name="Silar P."/>
            <person name="Natvig D.O."/>
            <person name="Lalanne C."/>
            <person name="Gautier V."/>
            <person name="Ament-Velasquez S.L."/>
            <person name="Kruys A."/>
            <person name="Hutchinson M.I."/>
            <person name="Powell A.J."/>
            <person name="Barry K."/>
            <person name="Miller A.N."/>
            <person name="Grigoriev I.V."/>
            <person name="Debuchy R."/>
            <person name="Gladieux P."/>
            <person name="Hiltunen Thoren M."/>
            <person name="Johannesson H."/>
        </authorList>
    </citation>
    <scope>NUCLEOTIDE SEQUENCE [LARGE SCALE GENOMIC DNA]</scope>
    <source>
        <strain evidence="2 3">FGSC 10403</strain>
    </source>
</reference>
<dbReference type="GeneID" id="87870549"/>
<evidence type="ECO:0000256" key="1">
    <source>
        <dbReference type="SAM" id="MobiDB-lite"/>
    </source>
</evidence>
<gene>
    <name evidence="2" type="ORF">B0T23DRAFT_171964</name>
</gene>
<protein>
    <submittedName>
        <fullName evidence="2">Uncharacterized protein</fullName>
    </submittedName>
</protein>
<name>A0AAJ0I609_9PEZI</name>
<keyword evidence="3" id="KW-1185">Reference proteome</keyword>
<feature type="region of interest" description="Disordered" evidence="1">
    <location>
        <begin position="39"/>
        <end position="71"/>
    </location>
</feature>
<dbReference type="AlphaFoldDB" id="A0AAJ0I609"/>
<comment type="caution">
    <text evidence="2">The sequence shown here is derived from an EMBL/GenBank/DDBJ whole genome shotgun (WGS) entry which is preliminary data.</text>
</comment>
<dbReference type="Proteomes" id="UP001285908">
    <property type="component" value="Unassembled WGS sequence"/>
</dbReference>
<accession>A0AAJ0I609</accession>
<evidence type="ECO:0000313" key="3">
    <source>
        <dbReference type="Proteomes" id="UP001285908"/>
    </source>
</evidence>
<proteinExistence type="predicted"/>